<dbReference type="EMBL" id="JALJCU010000029">
    <property type="protein sequence ID" value="MCQ9122247.1"/>
    <property type="molecule type" value="Genomic_DNA"/>
</dbReference>
<keyword evidence="2" id="KW-1185">Reference proteome</keyword>
<dbReference type="Proteomes" id="UP001206350">
    <property type="component" value="Unassembled WGS sequence"/>
</dbReference>
<dbReference type="AlphaFoldDB" id="A0AAW5LHZ5"/>
<evidence type="ECO:0000313" key="2">
    <source>
        <dbReference type="Proteomes" id="UP001206350"/>
    </source>
</evidence>
<comment type="caution">
    <text evidence="1">The sequence shown here is derived from an EMBL/GenBank/DDBJ whole genome shotgun (WGS) entry which is preliminary data.</text>
</comment>
<protein>
    <submittedName>
        <fullName evidence="1">Uncharacterized protein</fullName>
    </submittedName>
</protein>
<proteinExistence type="predicted"/>
<gene>
    <name evidence="1" type="ORF">MUU45_002313</name>
</gene>
<dbReference type="RefSeq" id="WP_077665069.1">
    <property type="nucleotide sequence ID" value="NZ_JALJCU010000029.1"/>
</dbReference>
<organism evidence="1 2">
    <name type="scientific">Rodentibacter pneumotropicus</name>
    <dbReference type="NCBI Taxonomy" id="758"/>
    <lineage>
        <taxon>Bacteria</taxon>
        <taxon>Pseudomonadati</taxon>
        <taxon>Pseudomonadota</taxon>
        <taxon>Gammaproteobacteria</taxon>
        <taxon>Pasteurellales</taxon>
        <taxon>Pasteurellaceae</taxon>
        <taxon>Rodentibacter</taxon>
    </lineage>
</organism>
<evidence type="ECO:0000313" key="1">
    <source>
        <dbReference type="EMBL" id="MCQ9122247.1"/>
    </source>
</evidence>
<sequence length="93" mass="11108">MFFWGLYKTRFKKTLNYFSDFGVYGNGTITRMFHGGGNTISIRLELYRYLRDKVFDYSNKCINKISQFKKDDLLSKDILKQKGYWGGVKDEEY</sequence>
<reference evidence="1 2" key="1">
    <citation type="journal article" date="2022" name="Microbiol. Spectr.">
        <title>Microbiota of the Pregnant Mouse: Characterization of the Bacterial Communities in the Oral Cavity, Lung, Intestine, and Vagina through Culture and DNA Sequencing.</title>
        <authorList>
            <person name="Greenberg J.M."/>
            <person name="Romero R."/>
            <person name="Winters A.D."/>
            <person name="Galaz J."/>
            <person name="Garcia-Flores V."/>
            <person name="Arenas-Hernandez M."/>
            <person name="Panzer J."/>
            <person name="Shaffer Z."/>
            <person name="Kracht D.J."/>
            <person name="Gomez-Lopez N."/>
            <person name="Theis K.R."/>
        </authorList>
    </citation>
    <scope>NUCLEOTIDE SEQUENCE [LARGE SCALE GENOMIC DNA]</scope>
    <source>
        <strain evidence="1 2">MAC-C1-H1</strain>
    </source>
</reference>
<name>A0AAW5LHZ5_9PAST</name>
<accession>A0AAW5LHZ5</accession>